<sequence>MTHFAATDALTTLYNFILQWFLPQQCESLRMVAKIIPPRMRDIENNLLFKSASLEDAAGEIERFDEGFSPETEDGKSYLRLQRGALQDITQQRAFRNLMAQRERSAVEIIQRYLDDITVLHETFDVILGSKMEALQEELRRPAPQNRIGFDALQMKSVSGEGVLPKTLGDYLKALRIQYTSIIKIIKLELLVHQEESVTHSVQTIKAKG</sequence>
<evidence type="ECO:0000313" key="2">
    <source>
        <dbReference type="Proteomes" id="UP000029692"/>
    </source>
</evidence>
<gene>
    <name evidence="1" type="ORF">DC28_01785</name>
</gene>
<dbReference type="STRING" id="1480694.DC28_01785"/>
<organism evidence="1 2">
    <name type="scientific">Spirochaeta lutea</name>
    <dbReference type="NCBI Taxonomy" id="1480694"/>
    <lineage>
        <taxon>Bacteria</taxon>
        <taxon>Pseudomonadati</taxon>
        <taxon>Spirochaetota</taxon>
        <taxon>Spirochaetia</taxon>
        <taxon>Spirochaetales</taxon>
        <taxon>Spirochaetaceae</taxon>
        <taxon>Spirochaeta</taxon>
    </lineage>
</organism>
<dbReference type="Proteomes" id="UP000029692">
    <property type="component" value="Unassembled WGS sequence"/>
</dbReference>
<evidence type="ECO:0000313" key="1">
    <source>
        <dbReference type="EMBL" id="KGE73934.1"/>
    </source>
</evidence>
<protein>
    <submittedName>
        <fullName evidence="1">Uncharacterized protein</fullName>
    </submittedName>
</protein>
<dbReference type="EMBL" id="JNUP01000001">
    <property type="protein sequence ID" value="KGE73934.1"/>
    <property type="molecule type" value="Genomic_DNA"/>
</dbReference>
<keyword evidence="2" id="KW-1185">Reference proteome</keyword>
<accession>A0A098R1T4</accession>
<name>A0A098R1T4_9SPIO</name>
<dbReference type="AlphaFoldDB" id="A0A098R1T4"/>
<comment type="caution">
    <text evidence="1">The sequence shown here is derived from an EMBL/GenBank/DDBJ whole genome shotgun (WGS) entry which is preliminary data.</text>
</comment>
<proteinExistence type="predicted"/>
<reference evidence="1 2" key="1">
    <citation type="submission" date="2014-05" db="EMBL/GenBank/DDBJ databases">
        <title>De novo Genome Sequence of Spirocheata sp.</title>
        <authorList>
            <person name="Shivani Y."/>
            <person name="Subhash Y."/>
            <person name="Tushar L."/>
            <person name="Sasikala C."/>
            <person name="Ramana C.V."/>
        </authorList>
    </citation>
    <scope>NUCLEOTIDE SEQUENCE [LARGE SCALE GENOMIC DNA]</scope>
    <source>
        <strain evidence="1 2">JC230</strain>
    </source>
</reference>